<evidence type="ECO:0000313" key="10">
    <source>
        <dbReference type="Proteomes" id="UP001321825"/>
    </source>
</evidence>
<comment type="subcellular location">
    <subcellularLocation>
        <location evidence="1">Cell membrane</location>
        <topology evidence="1">Multi-pass membrane protein</topology>
    </subcellularLocation>
    <subcellularLocation>
        <location evidence="6">Membrane</location>
        <topology evidence="6">Multi-pass membrane protein</topology>
    </subcellularLocation>
</comment>
<dbReference type="EMBL" id="AP024714">
    <property type="protein sequence ID" value="BCX81109.1"/>
    <property type="molecule type" value="Genomic_DNA"/>
</dbReference>
<evidence type="ECO:0000256" key="4">
    <source>
        <dbReference type="ARBA" id="ARBA00022989"/>
    </source>
</evidence>
<dbReference type="PANTHER" id="PTHR30625:SF11">
    <property type="entry name" value="MOTA_TOLQ_EXBB PROTON CHANNEL DOMAIN-CONTAINING PROTEIN"/>
    <property type="match status" value="1"/>
</dbReference>
<dbReference type="InterPro" id="IPR002898">
    <property type="entry name" value="MotA_ExbB_proton_chnl"/>
</dbReference>
<evidence type="ECO:0000256" key="7">
    <source>
        <dbReference type="SAM" id="Phobius"/>
    </source>
</evidence>
<evidence type="ECO:0000256" key="2">
    <source>
        <dbReference type="ARBA" id="ARBA00022475"/>
    </source>
</evidence>
<keyword evidence="4 7" id="KW-1133">Transmembrane helix</keyword>
<evidence type="ECO:0000256" key="3">
    <source>
        <dbReference type="ARBA" id="ARBA00022692"/>
    </source>
</evidence>
<dbReference type="AlphaFoldDB" id="A0AAU9C9F1"/>
<evidence type="ECO:0000313" key="9">
    <source>
        <dbReference type="EMBL" id="BCX81109.1"/>
    </source>
</evidence>
<evidence type="ECO:0000256" key="6">
    <source>
        <dbReference type="RuleBase" id="RU004057"/>
    </source>
</evidence>
<feature type="transmembrane region" description="Helical" evidence="7">
    <location>
        <begin position="12"/>
        <end position="31"/>
    </location>
</feature>
<dbReference type="PANTHER" id="PTHR30625">
    <property type="entry name" value="PROTEIN TOLQ"/>
    <property type="match status" value="1"/>
</dbReference>
<dbReference type="KEGG" id="mcau:MIT9_P0687"/>
<dbReference type="RefSeq" id="WP_317706047.1">
    <property type="nucleotide sequence ID" value="NZ_AP024714.1"/>
</dbReference>
<name>A0AAU9C9F1_9GAMM</name>
<keyword evidence="10" id="KW-1185">Reference proteome</keyword>
<gene>
    <name evidence="9" type="ORF">MIT9_P0687</name>
</gene>
<protein>
    <submittedName>
        <fullName evidence="9">Biopolymer transport protein ExbB</fullName>
    </submittedName>
</protein>
<keyword evidence="5 7" id="KW-0472">Membrane</keyword>
<feature type="domain" description="MotA/TolQ/ExbB proton channel" evidence="8">
    <location>
        <begin position="67"/>
        <end position="187"/>
    </location>
</feature>
<organism evidence="9 10">
    <name type="scientific">Methylomarinovum caldicuralii</name>
    <dbReference type="NCBI Taxonomy" id="438856"/>
    <lineage>
        <taxon>Bacteria</taxon>
        <taxon>Pseudomonadati</taxon>
        <taxon>Pseudomonadota</taxon>
        <taxon>Gammaproteobacteria</taxon>
        <taxon>Methylococcales</taxon>
        <taxon>Methylothermaceae</taxon>
        <taxon>Methylomarinovum</taxon>
    </lineage>
</organism>
<accession>A0AAU9C9F1</accession>
<sequence length="209" mass="23046">MLEIIEAGGWLMWPILACSVLATAIVCERFWSLRTTRIIPPHLVTQVWRMFRQGELDANHIRQLQTSSPLGAILAAGLSNYRYGREVMKEAIEDVGRQVAHELERFLDLLGTIASVTPLLGLLGTVMGMIKVFSAITAVGVGDPKVLAGGISEALITTAAGLSVAIPSLIFYRHFQAKVQDLVLKMENEALRFIDIMYSETDHEEPKGE</sequence>
<keyword evidence="2" id="KW-1003">Cell membrane</keyword>
<dbReference type="Pfam" id="PF01618">
    <property type="entry name" value="MotA_ExbB"/>
    <property type="match status" value="1"/>
</dbReference>
<evidence type="ECO:0000256" key="1">
    <source>
        <dbReference type="ARBA" id="ARBA00004651"/>
    </source>
</evidence>
<comment type="similarity">
    <text evidence="6">Belongs to the exbB/tolQ family.</text>
</comment>
<dbReference type="GO" id="GO:0005886">
    <property type="term" value="C:plasma membrane"/>
    <property type="evidence" value="ECO:0007669"/>
    <property type="project" value="UniProtKB-SubCell"/>
</dbReference>
<feature type="transmembrane region" description="Helical" evidence="7">
    <location>
        <begin position="106"/>
        <end position="130"/>
    </location>
</feature>
<keyword evidence="3 7" id="KW-0812">Transmembrane</keyword>
<dbReference type="Proteomes" id="UP001321825">
    <property type="component" value="Chromosome"/>
</dbReference>
<dbReference type="GO" id="GO:0017038">
    <property type="term" value="P:protein import"/>
    <property type="evidence" value="ECO:0007669"/>
    <property type="project" value="TreeGrafter"/>
</dbReference>
<dbReference type="InterPro" id="IPR050790">
    <property type="entry name" value="ExbB/TolQ_transport"/>
</dbReference>
<evidence type="ECO:0000259" key="8">
    <source>
        <dbReference type="Pfam" id="PF01618"/>
    </source>
</evidence>
<feature type="transmembrane region" description="Helical" evidence="7">
    <location>
        <begin position="150"/>
        <end position="172"/>
    </location>
</feature>
<keyword evidence="6" id="KW-0813">Transport</keyword>
<keyword evidence="6" id="KW-0653">Protein transport</keyword>
<proteinExistence type="inferred from homology"/>
<evidence type="ECO:0000256" key="5">
    <source>
        <dbReference type="ARBA" id="ARBA00023136"/>
    </source>
</evidence>
<reference evidence="10" key="1">
    <citation type="journal article" date="2024" name="Int. J. Syst. Evol. Microbiol.">
        <title>Methylomarinovum tepidoasis sp. nov., a moderately thermophilic methanotroph of the family Methylothermaceae isolated from a deep-sea hydrothermal field.</title>
        <authorList>
            <person name="Hirayama H."/>
            <person name="Takaki Y."/>
            <person name="Abe M."/>
            <person name="Miyazaki M."/>
            <person name="Uematsu K."/>
            <person name="Matsui Y."/>
            <person name="Takai K."/>
        </authorList>
    </citation>
    <scope>NUCLEOTIDE SEQUENCE [LARGE SCALE GENOMIC DNA]</scope>
    <source>
        <strain evidence="10">IT-9</strain>
    </source>
</reference>